<name>A0ABR8MI27_9ACTN</name>
<protein>
    <submittedName>
        <fullName evidence="8">Iron-siderophore ABC transporter substrate-binding protein</fullName>
    </submittedName>
</protein>
<keyword evidence="4 6" id="KW-0732">Signal</keyword>
<reference evidence="8 9" key="1">
    <citation type="submission" date="2020-09" db="EMBL/GenBank/DDBJ databases">
        <title>novel species in genus Nocardioides.</title>
        <authorList>
            <person name="Zhang G."/>
        </authorList>
    </citation>
    <scope>NUCLEOTIDE SEQUENCE [LARGE SCALE GENOMIC DNA]</scope>
    <source>
        <strain evidence="8 9">19197</strain>
    </source>
</reference>
<feature type="chain" id="PRO_5046974103" evidence="6">
    <location>
        <begin position="29"/>
        <end position="334"/>
    </location>
</feature>
<evidence type="ECO:0000256" key="5">
    <source>
        <dbReference type="SAM" id="MobiDB-lite"/>
    </source>
</evidence>
<dbReference type="RefSeq" id="WP_191200012.1">
    <property type="nucleotide sequence ID" value="NZ_BAAAPA010000007.1"/>
</dbReference>
<organism evidence="8 9">
    <name type="scientific">Nocardioides hwasunensis</name>
    <dbReference type="NCBI Taxonomy" id="397258"/>
    <lineage>
        <taxon>Bacteria</taxon>
        <taxon>Bacillati</taxon>
        <taxon>Actinomycetota</taxon>
        <taxon>Actinomycetes</taxon>
        <taxon>Propionibacteriales</taxon>
        <taxon>Nocardioidaceae</taxon>
        <taxon>Nocardioides</taxon>
    </lineage>
</organism>
<feature type="region of interest" description="Disordered" evidence="5">
    <location>
        <begin position="31"/>
        <end position="54"/>
    </location>
</feature>
<dbReference type="EMBL" id="JACXYY010000005">
    <property type="protein sequence ID" value="MBD3915695.1"/>
    <property type="molecule type" value="Genomic_DNA"/>
</dbReference>
<accession>A0ABR8MI27</accession>
<feature type="domain" description="Fe/B12 periplasmic-binding" evidence="7">
    <location>
        <begin position="63"/>
        <end position="332"/>
    </location>
</feature>
<comment type="caution">
    <text evidence="8">The sequence shown here is derived from an EMBL/GenBank/DDBJ whole genome shotgun (WGS) entry which is preliminary data.</text>
</comment>
<dbReference type="SUPFAM" id="SSF53807">
    <property type="entry name" value="Helical backbone' metal receptor"/>
    <property type="match status" value="1"/>
</dbReference>
<proteinExistence type="inferred from homology"/>
<comment type="similarity">
    <text evidence="2">Belongs to the bacterial solute-binding protein 8 family.</text>
</comment>
<dbReference type="PROSITE" id="PS51257">
    <property type="entry name" value="PROKAR_LIPOPROTEIN"/>
    <property type="match status" value="1"/>
</dbReference>
<dbReference type="PANTHER" id="PTHR30532">
    <property type="entry name" value="IRON III DICITRATE-BINDING PERIPLASMIC PROTEIN"/>
    <property type="match status" value="1"/>
</dbReference>
<sequence length="334" mass="34970">MITTLRRPAAALAAAALALSLAACTNSAEDAGADAADGESTSEGPRTVDTKFGEIEVPGDPQKVVALGWGDAETALALGVQPIGASDWLGFGEDDDGVGPWAQGLYDESPELFGTLELDTQAVGALEPDLILDVRSSGDQDRYDALSKIAPVIGVPEGGDSYLTTTEQQVTMIAAALGKEELGQELLDGVDDAFATAREEHPELDGLSSTVSAYSSDGWGVYTEGDARVQFMENLGLTQSEDVAAIESDSFYVPVSNEELDLLDADVMVSFPIFVEASEISKQRLYNALPAVEDGRAVLIDDLDLSNAFSIATTLGIEYAIDNVTPLLADAAAK</sequence>
<evidence type="ECO:0000256" key="2">
    <source>
        <dbReference type="ARBA" id="ARBA00008814"/>
    </source>
</evidence>
<gene>
    <name evidence="8" type="ORF">IEZ25_13810</name>
</gene>
<keyword evidence="3" id="KW-0813">Transport</keyword>
<dbReference type="CDD" id="cd01146">
    <property type="entry name" value="FhuD"/>
    <property type="match status" value="1"/>
</dbReference>
<dbReference type="Pfam" id="PF01497">
    <property type="entry name" value="Peripla_BP_2"/>
    <property type="match status" value="1"/>
</dbReference>
<comment type="subcellular location">
    <subcellularLocation>
        <location evidence="1">Cell envelope</location>
    </subcellularLocation>
</comment>
<evidence type="ECO:0000256" key="6">
    <source>
        <dbReference type="SAM" id="SignalP"/>
    </source>
</evidence>
<evidence type="ECO:0000259" key="7">
    <source>
        <dbReference type="PROSITE" id="PS50983"/>
    </source>
</evidence>
<evidence type="ECO:0000256" key="3">
    <source>
        <dbReference type="ARBA" id="ARBA00022448"/>
    </source>
</evidence>
<evidence type="ECO:0000256" key="4">
    <source>
        <dbReference type="ARBA" id="ARBA00022729"/>
    </source>
</evidence>
<dbReference type="InterPro" id="IPR002491">
    <property type="entry name" value="ABC_transptr_periplasmic_BD"/>
</dbReference>
<feature type="signal peptide" evidence="6">
    <location>
        <begin position="1"/>
        <end position="28"/>
    </location>
</feature>
<keyword evidence="9" id="KW-1185">Reference proteome</keyword>
<dbReference type="Gene3D" id="3.40.50.1980">
    <property type="entry name" value="Nitrogenase molybdenum iron protein domain"/>
    <property type="match status" value="2"/>
</dbReference>
<evidence type="ECO:0000313" key="8">
    <source>
        <dbReference type="EMBL" id="MBD3915695.1"/>
    </source>
</evidence>
<dbReference type="InterPro" id="IPR051313">
    <property type="entry name" value="Bact_iron-sidero_bind"/>
</dbReference>
<evidence type="ECO:0000256" key="1">
    <source>
        <dbReference type="ARBA" id="ARBA00004196"/>
    </source>
</evidence>
<dbReference type="Proteomes" id="UP000649289">
    <property type="component" value="Unassembled WGS sequence"/>
</dbReference>
<dbReference type="PANTHER" id="PTHR30532:SF24">
    <property type="entry name" value="FERRIC ENTEROBACTIN-BINDING PERIPLASMIC PROTEIN FEPB"/>
    <property type="match status" value="1"/>
</dbReference>
<dbReference type="PROSITE" id="PS50983">
    <property type="entry name" value="FE_B12_PBP"/>
    <property type="match status" value="1"/>
</dbReference>
<evidence type="ECO:0000313" key="9">
    <source>
        <dbReference type="Proteomes" id="UP000649289"/>
    </source>
</evidence>